<comment type="caution">
    <text evidence="2">The sequence shown here is derived from an EMBL/GenBank/DDBJ whole genome shotgun (WGS) entry which is preliminary data.</text>
</comment>
<evidence type="ECO:0000313" key="3">
    <source>
        <dbReference type="Proteomes" id="UP000830375"/>
    </source>
</evidence>
<evidence type="ECO:0000256" key="1">
    <source>
        <dbReference type="SAM" id="MobiDB-lite"/>
    </source>
</evidence>
<sequence>MSDSEDEACEQTSAAKKKVSKYECPADFVPMSYDSSSSALWDEDEDNEKELWLIKAPARFDPKCFKNLKLPLSGLEMVQSSGKTPQIYSVLSSRTTSSDLHLLIPEGKHQKPVLCSSGFSGVLKISESYGNCSENQGPVPIPAAPAPSIPAGLRQRFQPFGSSVAAHMQNEVTVVTPTAAKRTGQDPVEGEERKKKKKKKKDKRQEDSEEVSIKDEQTQIDCDQLELSGLMEEESTEERKRKKKKIKKEKERHSEDMVDASLIFKTEPLDPSYDDCIDTQGKTKKKKKKSNRHE</sequence>
<accession>A0ABQ8M0A5</accession>
<dbReference type="PANTHER" id="PTHR15484">
    <property type="entry name" value="DNA-DIRECTED RNA POLYMERASE I SUBUNIT RPA34"/>
    <property type="match status" value="1"/>
</dbReference>
<keyword evidence="2" id="KW-0804">Transcription</keyword>
<proteinExistence type="predicted"/>
<dbReference type="PANTHER" id="PTHR15484:SF8">
    <property type="entry name" value="DNA-DIRECTED RNA POLYMERASE I SUBUNIT RPA34"/>
    <property type="match status" value="1"/>
</dbReference>
<dbReference type="InterPro" id="IPR013240">
    <property type="entry name" value="DNA-dir_RNA_pol1_su_RPA34"/>
</dbReference>
<dbReference type="GO" id="GO:0000428">
    <property type="term" value="C:DNA-directed RNA polymerase complex"/>
    <property type="evidence" value="ECO:0007669"/>
    <property type="project" value="UniProtKB-KW"/>
</dbReference>
<dbReference type="Pfam" id="PF08208">
    <property type="entry name" value="RNA_polI_A34"/>
    <property type="match status" value="1"/>
</dbReference>
<dbReference type="Gene3D" id="6.20.250.70">
    <property type="match status" value="1"/>
</dbReference>
<reference evidence="2 3" key="1">
    <citation type="submission" date="2022-01" db="EMBL/GenBank/DDBJ databases">
        <title>A high-quality chromosome-level genome assembly of rohu carp, Labeo rohita.</title>
        <authorList>
            <person name="Arick M.A. II"/>
            <person name="Hsu C.-Y."/>
            <person name="Magbanua Z."/>
            <person name="Pechanova O."/>
            <person name="Grover C."/>
            <person name="Miller E."/>
            <person name="Thrash A."/>
            <person name="Ezzel L."/>
            <person name="Alam S."/>
            <person name="Benzie J."/>
            <person name="Hamilton M."/>
            <person name="Karsi A."/>
            <person name="Lawrence M.L."/>
            <person name="Peterson D.G."/>
        </authorList>
    </citation>
    <scope>NUCLEOTIDE SEQUENCE [LARGE SCALE GENOMIC DNA]</scope>
    <source>
        <strain evidence="3">BAU-BD-2019</strain>
        <tissue evidence="2">Blood</tissue>
    </source>
</reference>
<name>A0ABQ8M0A5_LABRO</name>
<keyword evidence="3" id="KW-1185">Reference proteome</keyword>
<dbReference type="Proteomes" id="UP000830375">
    <property type="component" value="Unassembled WGS sequence"/>
</dbReference>
<dbReference type="EMBL" id="JACTAM010000015">
    <property type="protein sequence ID" value="KAI2656315.1"/>
    <property type="molecule type" value="Genomic_DNA"/>
</dbReference>
<gene>
    <name evidence="2" type="ORF">H4Q32_013205</name>
</gene>
<feature type="compositionally biased region" description="Basic residues" evidence="1">
    <location>
        <begin position="282"/>
        <end position="294"/>
    </location>
</feature>
<feature type="region of interest" description="Disordered" evidence="1">
    <location>
        <begin position="176"/>
        <end position="294"/>
    </location>
</feature>
<feature type="compositionally biased region" description="Basic and acidic residues" evidence="1">
    <location>
        <begin position="203"/>
        <end position="217"/>
    </location>
</feature>
<protein>
    <submittedName>
        <fullName evidence="2">DNA-directed RNA polymerase I subunit RPA34</fullName>
    </submittedName>
</protein>
<evidence type="ECO:0000313" key="2">
    <source>
        <dbReference type="EMBL" id="KAI2656315.1"/>
    </source>
</evidence>
<keyword evidence="2" id="KW-0240">DNA-directed RNA polymerase</keyword>
<organism evidence="2 3">
    <name type="scientific">Labeo rohita</name>
    <name type="common">Indian major carp</name>
    <name type="synonym">Cyprinus rohita</name>
    <dbReference type="NCBI Taxonomy" id="84645"/>
    <lineage>
        <taxon>Eukaryota</taxon>
        <taxon>Metazoa</taxon>
        <taxon>Chordata</taxon>
        <taxon>Craniata</taxon>
        <taxon>Vertebrata</taxon>
        <taxon>Euteleostomi</taxon>
        <taxon>Actinopterygii</taxon>
        <taxon>Neopterygii</taxon>
        <taxon>Teleostei</taxon>
        <taxon>Ostariophysi</taxon>
        <taxon>Cypriniformes</taxon>
        <taxon>Cyprinidae</taxon>
        <taxon>Labeoninae</taxon>
        <taxon>Labeonini</taxon>
        <taxon>Labeo</taxon>
    </lineage>
</organism>